<keyword evidence="2" id="KW-1185">Reference proteome</keyword>
<proteinExistence type="predicted"/>
<reference evidence="1 2" key="1">
    <citation type="submission" date="2024-04" db="EMBL/GenBank/DDBJ databases">
        <title>Tritrichomonas musculus Genome.</title>
        <authorList>
            <person name="Alves-Ferreira E."/>
            <person name="Grigg M."/>
            <person name="Lorenzi H."/>
            <person name="Galac M."/>
        </authorList>
    </citation>
    <scope>NUCLEOTIDE SEQUENCE [LARGE SCALE GENOMIC DNA]</scope>
    <source>
        <strain evidence="1 2">EAF2021</strain>
    </source>
</reference>
<evidence type="ECO:0000313" key="1">
    <source>
        <dbReference type="EMBL" id="KAK8898573.1"/>
    </source>
</evidence>
<comment type="caution">
    <text evidence="1">The sequence shown here is derived from an EMBL/GenBank/DDBJ whole genome shotgun (WGS) entry which is preliminary data.</text>
</comment>
<sequence length="88" mass="10409">MLDTTLFSSVKRRFASIPENKDLQSRLTRKLMRIKRAYESSVCSELIRSAWEATGLKLNLFQEEVTSFTFDEDFKSYIRRQVSHQVDQ</sequence>
<gene>
    <name evidence="1" type="ORF">M9Y10_000865</name>
</gene>
<organism evidence="1 2">
    <name type="scientific">Tritrichomonas musculus</name>
    <dbReference type="NCBI Taxonomy" id="1915356"/>
    <lineage>
        <taxon>Eukaryota</taxon>
        <taxon>Metamonada</taxon>
        <taxon>Parabasalia</taxon>
        <taxon>Tritrichomonadida</taxon>
        <taxon>Tritrichomonadidae</taxon>
        <taxon>Tritrichomonas</taxon>
    </lineage>
</organism>
<dbReference type="EMBL" id="JAPFFF010000001">
    <property type="protein sequence ID" value="KAK8898573.1"/>
    <property type="molecule type" value="Genomic_DNA"/>
</dbReference>
<dbReference type="Proteomes" id="UP001470230">
    <property type="component" value="Unassembled WGS sequence"/>
</dbReference>
<evidence type="ECO:0000313" key="2">
    <source>
        <dbReference type="Proteomes" id="UP001470230"/>
    </source>
</evidence>
<name>A0ABR2L5E5_9EUKA</name>
<protein>
    <submittedName>
        <fullName evidence="1">Uncharacterized protein</fullName>
    </submittedName>
</protein>
<accession>A0ABR2L5E5</accession>